<dbReference type="SUPFAM" id="SSF48317">
    <property type="entry name" value="Acid phosphatase/Vanadium-dependent haloperoxidase"/>
    <property type="match status" value="1"/>
</dbReference>
<feature type="transmembrane region" description="Helical" evidence="8">
    <location>
        <begin position="243"/>
        <end position="264"/>
    </location>
</feature>
<feature type="transmembrane region" description="Helical" evidence="8">
    <location>
        <begin position="293"/>
        <end position="314"/>
    </location>
</feature>
<dbReference type="CDD" id="cd03392">
    <property type="entry name" value="PAP2_like_2"/>
    <property type="match status" value="1"/>
</dbReference>
<organism evidence="10 11">
    <name type="scientific">Marinobacter pelagius</name>
    <dbReference type="NCBI Taxonomy" id="379482"/>
    <lineage>
        <taxon>Bacteria</taxon>
        <taxon>Pseudomonadati</taxon>
        <taxon>Pseudomonadota</taxon>
        <taxon>Gammaproteobacteria</taxon>
        <taxon>Pseudomonadales</taxon>
        <taxon>Marinobacteraceae</taxon>
        <taxon>Marinobacter</taxon>
    </lineage>
</organism>
<dbReference type="Pfam" id="PF01569">
    <property type="entry name" value="PAP2"/>
    <property type="match status" value="1"/>
</dbReference>
<evidence type="ECO:0000313" key="11">
    <source>
        <dbReference type="Proteomes" id="UP000252995"/>
    </source>
</evidence>
<reference evidence="10 11" key="1">
    <citation type="submission" date="2018-06" db="EMBL/GenBank/DDBJ databases">
        <title>Freshwater and sediment microbial communities from various areas in North America, analyzing microbe dynamics in response to fracking.</title>
        <authorList>
            <person name="Lamendella R."/>
        </authorList>
    </citation>
    <scope>NUCLEOTIDE SEQUENCE [LARGE SCALE GENOMIC DNA]</scope>
    <source>
        <strain evidence="10 11">114J</strain>
    </source>
</reference>
<feature type="transmembrane region" description="Helical" evidence="8">
    <location>
        <begin position="178"/>
        <end position="198"/>
    </location>
</feature>
<dbReference type="InterPro" id="IPR032816">
    <property type="entry name" value="VTT_dom"/>
</dbReference>
<dbReference type="STRING" id="379482.SAMN04487961_2911"/>
<dbReference type="Pfam" id="PF09335">
    <property type="entry name" value="VTT_dom"/>
    <property type="match status" value="1"/>
</dbReference>
<keyword evidence="3" id="KW-1003">Cell membrane</keyword>
<evidence type="ECO:0000256" key="7">
    <source>
        <dbReference type="SAM" id="MobiDB-lite"/>
    </source>
</evidence>
<dbReference type="InterPro" id="IPR000326">
    <property type="entry name" value="PAP2/HPO"/>
</dbReference>
<feature type="transmembrane region" description="Helical" evidence="8">
    <location>
        <begin position="144"/>
        <end position="166"/>
    </location>
</feature>
<comment type="similarity">
    <text evidence="2">Belongs to the DedA family.</text>
</comment>
<evidence type="ECO:0000313" key="10">
    <source>
        <dbReference type="EMBL" id="RBP33743.1"/>
    </source>
</evidence>
<dbReference type="PANTHER" id="PTHR30353">
    <property type="entry name" value="INNER MEMBRANE PROTEIN DEDA-RELATED"/>
    <property type="match status" value="1"/>
</dbReference>
<dbReference type="Proteomes" id="UP000252995">
    <property type="component" value="Unassembled WGS sequence"/>
</dbReference>
<feature type="transmembrane region" description="Helical" evidence="8">
    <location>
        <begin position="450"/>
        <end position="468"/>
    </location>
</feature>
<feature type="compositionally biased region" description="Pro residues" evidence="7">
    <location>
        <begin position="490"/>
        <end position="500"/>
    </location>
</feature>
<dbReference type="RefSeq" id="WP_113860933.1">
    <property type="nucleotide sequence ID" value="NZ_QNRO01000001.1"/>
</dbReference>
<gene>
    <name evidence="10" type="ORF">DET50_10183</name>
</gene>
<name>A0A366H041_9GAMM</name>
<proteinExistence type="inferred from homology"/>
<dbReference type="AlphaFoldDB" id="A0A366H041"/>
<feature type="transmembrane region" description="Helical" evidence="8">
    <location>
        <begin position="362"/>
        <end position="383"/>
    </location>
</feature>
<comment type="caution">
    <text evidence="10">The sequence shown here is derived from an EMBL/GenBank/DDBJ whole genome shotgun (WGS) entry which is preliminary data.</text>
</comment>
<protein>
    <submittedName>
        <fullName evidence="10">Undecaprenyl-diphosphatase</fullName>
    </submittedName>
</protein>
<feature type="domain" description="Phosphatidic acid phosphatase type 2/haloperoxidase" evidence="9">
    <location>
        <begin position="324"/>
        <end position="435"/>
    </location>
</feature>
<evidence type="ECO:0000256" key="8">
    <source>
        <dbReference type="SAM" id="Phobius"/>
    </source>
</evidence>
<accession>A0A366H041</accession>
<dbReference type="SMART" id="SM00014">
    <property type="entry name" value="acidPPc"/>
    <property type="match status" value="1"/>
</dbReference>
<feature type="transmembrane region" description="Helical" evidence="8">
    <location>
        <begin position="395"/>
        <end position="414"/>
    </location>
</feature>
<evidence type="ECO:0000256" key="3">
    <source>
        <dbReference type="ARBA" id="ARBA00022475"/>
    </source>
</evidence>
<feature type="region of interest" description="Disordered" evidence="7">
    <location>
        <begin position="480"/>
        <end position="500"/>
    </location>
</feature>
<evidence type="ECO:0000256" key="4">
    <source>
        <dbReference type="ARBA" id="ARBA00022692"/>
    </source>
</evidence>
<evidence type="ECO:0000256" key="6">
    <source>
        <dbReference type="ARBA" id="ARBA00023136"/>
    </source>
</evidence>
<dbReference type="OrthoDB" id="9780918at2"/>
<keyword evidence="4 8" id="KW-0812">Transmembrane</keyword>
<evidence type="ECO:0000256" key="1">
    <source>
        <dbReference type="ARBA" id="ARBA00004651"/>
    </source>
</evidence>
<keyword evidence="5 8" id="KW-1133">Transmembrane helix</keyword>
<dbReference type="Gene3D" id="1.20.144.10">
    <property type="entry name" value="Phosphatidic acid phosphatase type 2/haloperoxidase"/>
    <property type="match status" value="1"/>
</dbReference>
<dbReference type="GO" id="GO:0005886">
    <property type="term" value="C:plasma membrane"/>
    <property type="evidence" value="ECO:0007669"/>
    <property type="project" value="UniProtKB-SubCell"/>
</dbReference>
<dbReference type="InterPro" id="IPR032818">
    <property type="entry name" value="DedA-like"/>
</dbReference>
<dbReference type="EMBL" id="QNRO01000001">
    <property type="protein sequence ID" value="RBP33743.1"/>
    <property type="molecule type" value="Genomic_DNA"/>
</dbReference>
<feature type="transmembrane region" description="Helical" evidence="8">
    <location>
        <begin position="321"/>
        <end position="342"/>
    </location>
</feature>
<keyword evidence="6 8" id="KW-0472">Membrane</keyword>
<feature type="transmembrane region" description="Helical" evidence="8">
    <location>
        <begin position="20"/>
        <end position="53"/>
    </location>
</feature>
<evidence type="ECO:0000256" key="5">
    <source>
        <dbReference type="ARBA" id="ARBA00022989"/>
    </source>
</evidence>
<evidence type="ECO:0000259" key="9">
    <source>
        <dbReference type="SMART" id="SM00014"/>
    </source>
</evidence>
<dbReference type="InterPro" id="IPR036938">
    <property type="entry name" value="PAP2/HPO_sf"/>
</dbReference>
<sequence length="500" mass="54350">MSTAWLTELTAWLSANPGLLAAALFLTAFIESLAIAGIIVPGVAILFAVAALAGKSGMPLTEALVWAGLGAVTGDSVSFALGRQLQGRLTSIWPLSRYPGLINKGEAFFHRHGGKSVVLGRFIGPIRPVIPLIAGALWMPWRRFLGFNIASAIAWAPVYILPGFVVGNALQSELRPPAHFYAVMGVSLAALFVVYLIMIRFQMGLGEGSRVYRWFEQRMQQYELSHRFWRLYTNDRPAREGEFPLASVLMAVTAFGLLLIWGQLTIHGVLEPFNQMALHWFQQLRQPLLDGPAIAVTLIGDPAVLVTASVLALLVLGFRGYYAAALHILLAAAMTVFLVWLLKSTLGIPRPDQVLQPPSSGAFPSGHSAGITVFVTVLAGFVAGETRHRRRWQAYVLLSLPLLPVAISRLYLGVHWFTDVIGGVLLGLAITGLVRASYSRFDRVPIHTDGSTLAALLLWGLFTVGYLYDRWPEAVEEYSREPVTEQASPLPAPPATPAGG</sequence>
<evidence type="ECO:0000256" key="2">
    <source>
        <dbReference type="ARBA" id="ARBA00010792"/>
    </source>
</evidence>
<dbReference type="PANTHER" id="PTHR30353:SF15">
    <property type="entry name" value="INNER MEMBRANE PROTEIN YABI"/>
    <property type="match status" value="1"/>
</dbReference>
<comment type="subcellular location">
    <subcellularLocation>
        <location evidence="1">Cell membrane</location>
        <topology evidence="1">Multi-pass membrane protein</topology>
    </subcellularLocation>
</comment>